<evidence type="ECO:0000313" key="2">
    <source>
        <dbReference type="Proteomes" id="UP001144096"/>
    </source>
</evidence>
<gene>
    <name evidence="1" type="ORF">M8542_37910</name>
</gene>
<dbReference type="RefSeq" id="WP_257925174.1">
    <property type="nucleotide sequence ID" value="NZ_JAMXQV010000026.1"/>
</dbReference>
<comment type="caution">
    <text evidence="1">The sequence shown here is derived from an EMBL/GenBank/DDBJ whole genome shotgun (WGS) entry which is preliminary data.</text>
</comment>
<keyword evidence="2" id="KW-1185">Reference proteome</keyword>
<reference evidence="1" key="1">
    <citation type="submission" date="2022-06" db="EMBL/GenBank/DDBJ databases">
        <title>Amycolatopsis iheyaensis sp. nov., a new species of the genus Amycolatopsis isolated from soil in Iheya island, Japan.</title>
        <authorList>
            <person name="Ngamcharungchit C."/>
            <person name="Kanto H."/>
            <person name="Take A."/>
            <person name="Intra B."/>
            <person name="Matsumoto A."/>
            <person name="Panbangred W."/>
            <person name="Inahashi Y."/>
        </authorList>
    </citation>
    <scope>NUCLEOTIDE SEQUENCE</scope>
    <source>
        <strain evidence="1">OK19-0408</strain>
    </source>
</reference>
<sequence>MVKRLLAGLFVAGVLALGFAPIASAASMVEYALVPTAVEYGTDATAIEYGL</sequence>
<accession>A0A9X2SPV8</accession>
<dbReference type="AlphaFoldDB" id="A0A9X2SPV8"/>
<evidence type="ECO:0000313" key="1">
    <source>
        <dbReference type="EMBL" id="MCR6488621.1"/>
    </source>
</evidence>
<proteinExistence type="predicted"/>
<protein>
    <submittedName>
        <fullName evidence="1">Uncharacterized protein</fullName>
    </submittedName>
</protein>
<name>A0A9X2SPV8_9PSEU</name>
<organism evidence="1 2">
    <name type="scientific">Amycolatopsis iheyensis</name>
    <dbReference type="NCBI Taxonomy" id="2945988"/>
    <lineage>
        <taxon>Bacteria</taxon>
        <taxon>Bacillati</taxon>
        <taxon>Actinomycetota</taxon>
        <taxon>Actinomycetes</taxon>
        <taxon>Pseudonocardiales</taxon>
        <taxon>Pseudonocardiaceae</taxon>
        <taxon>Amycolatopsis</taxon>
    </lineage>
</organism>
<dbReference type="EMBL" id="JAMXQV010000026">
    <property type="protein sequence ID" value="MCR6488621.1"/>
    <property type="molecule type" value="Genomic_DNA"/>
</dbReference>
<dbReference type="Proteomes" id="UP001144096">
    <property type="component" value="Unassembled WGS sequence"/>
</dbReference>